<dbReference type="EMBL" id="CP050063">
    <property type="protein sequence ID" value="QIP13404.1"/>
    <property type="molecule type" value="Genomic_DNA"/>
</dbReference>
<proteinExistence type="predicted"/>
<dbReference type="AlphaFoldDB" id="A0A6G9AM40"/>
<sequence length="521" mass="58952">MTLTELKERIKEEVVLHEGDLKEWQWRRNGLLTEAEQDGIASAEFMRLVNDVSYQLGGLFPRINALKSTAETYARADKKQLLPLHLDELVAEAERLTLSRNFVTKRWLPAILATIPDPPKSETVAVPVPPPAPVTPPPVVPVVPTSLSRDEVRRKVAAKLDDYKSQRTIPAWVLRDLLYAINGDESIVTEEIFSYLVSNFFKAAREPQGNTLRERLVSADWENVLFKVNPEPAPVVTPEPYRPEPSRIPEPQPIVRSFTAQPARVRKGEAVTLAWEVENLLAVTIDDLGAGLSPQNRGWVKPVKTTDYTLFDVNNNPLSTVRVEVIRPDRSGVYGVMFALALLALIYWFIKNTNSEKTEPVEKPRTEKTSERTGKTPVHLAGKRRKKTARTTKPESEKPTETIARAEPAPKTKPEKQETPVQTMSKPIRSESSETRSSSQTAKPQYSEPNDKPYDKVDNRTDEQGWRMARKGKRWGYVNEFDEWVIEPQFEATTPFRGNVASVFFNGQLMKINRAGEQVKN</sequence>
<name>A0A6G9AM40_9BACT</name>
<dbReference type="Pfam" id="PF14903">
    <property type="entry name" value="WG_beta_rep"/>
    <property type="match status" value="1"/>
</dbReference>
<feature type="transmembrane region" description="Helical" evidence="2">
    <location>
        <begin position="332"/>
        <end position="350"/>
    </location>
</feature>
<organism evidence="3 4">
    <name type="scientific">Spirosoma aureum</name>
    <dbReference type="NCBI Taxonomy" id="2692134"/>
    <lineage>
        <taxon>Bacteria</taxon>
        <taxon>Pseudomonadati</taxon>
        <taxon>Bacteroidota</taxon>
        <taxon>Cytophagia</taxon>
        <taxon>Cytophagales</taxon>
        <taxon>Cytophagaceae</taxon>
        <taxon>Spirosoma</taxon>
    </lineage>
</organism>
<gene>
    <name evidence="3" type="ORF">G8759_12580</name>
</gene>
<keyword evidence="4" id="KW-1185">Reference proteome</keyword>
<accession>A0A6G9AM40</accession>
<reference evidence="3 4" key="1">
    <citation type="submission" date="2020-03" db="EMBL/GenBank/DDBJ databases">
        <authorList>
            <person name="Kim M.K."/>
        </authorList>
    </citation>
    <scope>NUCLEOTIDE SEQUENCE [LARGE SCALE GENOMIC DNA]</scope>
    <source>
        <strain evidence="3 4">BT328</strain>
    </source>
</reference>
<evidence type="ECO:0000256" key="1">
    <source>
        <dbReference type="SAM" id="MobiDB-lite"/>
    </source>
</evidence>
<evidence type="ECO:0000313" key="3">
    <source>
        <dbReference type="EMBL" id="QIP13404.1"/>
    </source>
</evidence>
<dbReference type="Proteomes" id="UP000501802">
    <property type="component" value="Chromosome"/>
</dbReference>
<dbReference type="KEGG" id="spib:G8759_12580"/>
<keyword evidence="2" id="KW-1133">Transmembrane helix</keyword>
<dbReference type="InterPro" id="IPR032774">
    <property type="entry name" value="WG_beta_rep"/>
</dbReference>
<protein>
    <submittedName>
        <fullName evidence="3">WG repeat-containing protein</fullName>
    </submittedName>
</protein>
<evidence type="ECO:0000256" key="2">
    <source>
        <dbReference type="SAM" id="Phobius"/>
    </source>
</evidence>
<keyword evidence="2" id="KW-0472">Membrane</keyword>
<feature type="compositionally biased region" description="Basic and acidic residues" evidence="1">
    <location>
        <begin position="356"/>
        <end position="374"/>
    </location>
</feature>
<feature type="compositionally biased region" description="Basic residues" evidence="1">
    <location>
        <begin position="381"/>
        <end position="390"/>
    </location>
</feature>
<evidence type="ECO:0000313" key="4">
    <source>
        <dbReference type="Proteomes" id="UP000501802"/>
    </source>
</evidence>
<keyword evidence="2" id="KW-0812">Transmembrane</keyword>
<feature type="compositionally biased region" description="Basic and acidic residues" evidence="1">
    <location>
        <begin position="449"/>
        <end position="465"/>
    </location>
</feature>
<dbReference type="RefSeq" id="WP_167208439.1">
    <property type="nucleotide sequence ID" value="NZ_CP050063.1"/>
</dbReference>
<feature type="compositionally biased region" description="Basic and acidic residues" evidence="1">
    <location>
        <begin position="408"/>
        <end position="418"/>
    </location>
</feature>
<feature type="region of interest" description="Disordered" evidence="1">
    <location>
        <begin position="356"/>
        <end position="465"/>
    </location>
</feature>